<keyword evidence="4 8" id="KW-0812">Transmembrane</keyword>
<comment type="subcellular location">
    <subcellularLocation>
        <location evidence="1">Cell membrane</location>
        <topology evidence="1">Multi-pass membrane protein</topology>
    </subcellularLocation>
</comment>
<dbReference type="Gene3D" id="3.30.70.100">
    <property type="match status" value="1"/>
</dbReference>
<feature type="transmembrane region" description="Helical" evidence="8">
    <location>
        <begin position="261"/>
        <end position="280"/>
    </location>
</feature>
<organism evidence="12 13">
    <name type="scientific">Aureimonas flava</name>
    <dbReference type="NCBI Taxonomy" id="2320271"/>
    <lineage>
        <taxon>Bacteria</taxon>
        <taxon>Pseudomonadati</taxon>
        <taxon>Pseudomonadota</taxon>
        <taxon>Alphaproteobacteria</taxon>
        <taxon>Hyphomicrobiales</taxon>
        <taxon>Aurantimonadaceae</taxon>
        <taxon>Aureimonas</taxon>
    </lineage>
</organism>
<dbReference type="InterPro" id="IPR045276">
    <property type="entry name" value="YbiO_bact"/>
</dbReference>
<evidence type="ECO:0000256" key="2">
    <source>
        <dbReference type="ARBA" id="ARBA00008017"/>
    </source>
</evidence>
<sequence length="829" mass="88783">MSRPGPVLRQPGEDTKPATDRSFMIRHTGVRALLLALLYVLPSLVLAGPVSAQTPSLLPGLPTSSTSSTPSTETAPSATDRQQLDELIRILETEATRDRLIESLKAAAYQSAPADETAGTAAPSGEADLAESVPAHLASYTRSTVAALQEGAAEIGGLVAQAGYFLSGAQAINLPRVWNAILPVSTIAFATLAALALASFVRRRIARWLGSKAKPKAPVLRLALATVAMLADALTVILAAAAGHATSLFLTGGPPDINEALFLNAFALTELIKVGLAAFVSPHVPSLRLTPFSDGQARYWYRRLALVVTLLGYTFLFVAPVVQSISSVAAGNAVRFMVVTVSFLFVLWLILANRERVKLRLQRSYREGARNPQSRFYQFLGHVWWLLAASFVTALFALWISSPRSGFQFMLSASLVSVAAMAIGGLVVSILTRIIVRGIRVSDATRDRFPLLERRINSFIPKLLLVLRIIVIATVVAVILDAWSIFDLDTFSSSAFGRRFSGGLLGALLILTVGFAIHLVFSSWVEYRLNPNFGSVPTARERTLLSLFRNALTIALALMVLMLVLSQIGINIAPLLAGAGVVGLAVGFGAQKLVQDIITGAFIQIENALNEGDVVQLGSVSGVVEKLTIRSVSLRSLDGTYYLIPFSSVDQVANMTKDFSNFVADVSVAFREDVAEVKDLMQEAFRRVRESSEGIHIIADFEMLGVETLGDNAVLVRGRVRTLPGKQWGVGRLYKEVVKSLMDERGIGIPFPQTTVWFGESKTHETPPLRVAGAAGTALGDAEDGARGRAAASGAGAGRNLRTATRNPDGTPIPPDPKDDDADEGDPAR</sequence>
<dbReference type="Pfam" id="PF00924">
    <property type="entry name" value="MS_channel_2nd"/>
    <property type="match status" value="1"/>
</dbReference>
<feature type="compositionally biased region" description="Low complexity" evidence="7">
    <location>
        <begin position="58"/>
        <end position="79"/>
    </location>
</feature>
<dbReference type="SUPFAM" id="SSF82861">
    <property type="entry name" value="Mechanosensitive channel protein MscS (YggB), transmembrane region"/>
    <property type="match status" value="1"/>
</dbReference>
<feature type="transmembrane region" description="Helical" evidence="8">
    <location>
        <begin position="407"/>
        <end position="431"/>
    </location>
</feature>
<dbReference type="Proteomes" id="UP000265750">
    <property type="component" value="Unassembled WGS sequence"/>
</dbReference>
<dbReference type="GO" id="GO:0008381">
    <property type="term" value="F:mechanosensitive monoatomic ion channel activity"/>
    <property type="evidence" value="ECO:0007669"/>
    <property type="project" value="InterPro"/>
</dbReference>
<feature type="transmembrane region" description="Helical" evidence="8">
    <location>
        <begin position="547"/>
        <end position="566"/>
    </location>
</feature>
<dbReference type="SUPFAM" id="SSF82689">
    <property type="entry name" value="Mechanosensitive channel protein MscS (YggB), C-terminal domain"/>
    <property type="match status" value="1"/>
</dbReference>
<feature type="compositionally biased region" description="Acidic residues" evidence="7">
    <location>
        <begin position="818"/>
        <end position="829"/>
    </location>
</feature>
<protein>
    <submittedName>
        <fullName evidence="12">Mechanosensitive ion channel protein</fullName>
    </submittedName>
</protein>
<dbReference type="InterPro" id="IPR023408">
    <property type="entry name" value="MscS_beta-dom_sf"/>
</dbReference>
<evidence type="ECO:0000256" key="5">
    <source>
        <dbReference type="ARBA" id="ARBA00022989"/>
    </source>
</evidence>
<name>A0A3A1WRY5_9HYPH</name>
<dbReference type="PANTHER" id="PTHR30460:SF0">
    <property type="entry name" value="MODERATE CONDUCTANCE MECHANOSENSITIVE CHANNEL YBIO"/>
    <property type="match status" value="1"/>
</dbReference>
<feature type="transmembrane region" description="Helical" evidence="8">
    <location>
        <begin position="379"/>
        <end position="401"/>
    </location>
</feature>
<dbReference type="InterPro" id="IPR049142">
    <property type="entry name" value="MS_channel_1st"/>
</dbReference>
<proteinExistence type="inferred from homology"/>
<evidence type="ECO:0000259" key="9">
    <source>
        <dbReference type="Pfam" id="PF00924"/>
    </source>
</evidence>
<feature type="region of interest" description="Disordered" evidence="7">
    <location>
        <begin position="780"/>
        <end position="829"/>
    </location>
</feature>
<feature type="region of interest" description="Disordered" evidence="7">
    <location>
        <begin position="1"/>
        <end position="20"/>
    </location>
</feature>
<evidence type="ECO:0000259" key="11">
    <source>
        <dbReference type="Pfam" id="PF25392"/>
    </source>
</evidence>
<comment type="similarity">
    <text evidence="2">Belongs to the MscS (TC 1.A.23) family.</text>
</comment>
<comment type="caution">
    <text evidence="12">The sequence shown here is derived from an EMBL/GenBank/DDBJ whole genome shotgun (WGS) entry which is preliminary data.</text>
</comment>
<dbReference type="InterPro" id="IPR010920">
    <property type="entry name" value="LSM_dom_sf"/>
</dbReference>
<dbReference type="Pfam" id="PF21088">
    <property type="entry name" value="MS_channel_1st"/>
    <property type="match status" value="1"/>
</dbReference>
<dbReference type="GO" id="GO:0005886">
    <property type="term" value="C:plasma membrane"/>
    <property type="evidence" value="ECO:0007669"/>
    <property type="project" value="UniProtKB-SubCell"/>
</dbReference>
<dbReference type="SUPFAM" id="SSF50182">
    <property type="entry name" value="Sm-like ribonucleoproteins"/>
    <property type="match status" value="1"/>
</dbReference>
<dbReference type="OrthoDB" id="9814206at2"/>
<evidence type="ECO:0000256" key="3">
    <source>
        <dbReference type="ARBA" id="ARBA00022475"/>
    </source>
</evidence>
<dbReference type="InterPro" id="IPR011066">
    <property type="entry name" value="MscS_channel_C_sf"/>
</dbReference>
<accession>A0A3A1WRY5</accession>
<feature type="domain" description="Mechanosensitive ion channel MscS" evidence="9">
    <location>
        <begin position="593"/>
        <end position="656"/>
    </location>
</feature>
<evidence type="ECO:0000256" key="8">
    <source>
        <dbReference type="SAM" id="Phobius"/>
    </source>
</evidence>
<feature type="domain" description="Mechanosensitive ion channel transmembrane helices 2/3" evidence="10">
    <location>
        <begin position="551"/>
        <end position="591"/>
    </location>
</feature>
<dbReference type="InterPro" id="IPR006685">
    <property type="entry name" value="MscS_channel_2nd"/>
</dbReference>
<feature type="domain" description="Moderate conductance mechanosensitive channel YbiO-like transmembrane helix 1" evidence="11">
    <location>
        <begin position="413"/>
        <end position="490"/>
    </location>
</feature>
<evidence type="ECO:0000313" key="13">
    <source>
        <dbReference type="Proteomes" id="UP000265750"/>
    </source>
</evidence>
<dbReference type="Gene3D" id="2.30.30.60">
    <property type="match status" value="1"/>
</dbReference>
<evidence type="ECO:0000256" key="4">
    <source>
        <dbReference type="ARBA" id="ARBA00022692"/>
    </source>
</evidence>
<keyword evidence="13" id="KW-1185">Reference proteome</keyword>
<dbReference type="InterPro" id="IPR057485">
    <property type="entry name" value="YbiO-like_TM1"/>
</dbReference>
<dbReference type="EMBL" id="QYRN01000001">
    <property type="protein sequence ID" value="RIY03445.1"/>
    <property type="molecule type" value="Genomic_DNA"/>
</dbReference>
<evidence type="ECO:0000256" key="1">
    <source>
        <dbReference type="ARBA" id="ARBA00004651"/>
    </source>
</evidence>
<dbReference type="Gene3D" id="1.10.287.1260">
    <property type="match status" value="1"/>
</dbReference>
<feature type="transmembrane region" description="Helical" evidence="8">
    <location>
        <begin position="180"/>
        <end position="201"/>
    </location>
</feature>
<feature type="transmembrane region" description="Helical" evidence="8">
    <location>
        <begin position="300"/>
        <end position="322"/>
    </location>
</feature>
<feature type="transmembrane region" description="Helical" evidence="8">
    <location>
        <begin position="222"/>
        <end position="241"/>
    </location>
</feature>
<feature type="transmembrane region" description="Helical" evidence="8">
    <location>
        <begin position="32"/>
        <end position="52"/>
    </location>
</feature>
<keyword evidence="6 8" id="KW-0472">Membrane</keyword>
<feature type="transmembrane region" description="Helical" evidence="8">
    <location>
        <begin position="506"/>
        <end position="527"/>
    </location>
</feature>
<feature type="transmembrane region" description="Helical" evidence="8">
    <location>
        <begin position="334"/>
        <end position="353"/>
    </location>
</feature>
<feature type="region of interest" description="Disordered" evidence="7">
    <location>
        <begin position="58"/>
        <end position="84"/>
    </location>
</feature>
<evidence type="ECO:0000259" key="10">
    <source>
        <dbReference type="Pfam" id="PF21088"/>
    </source>
</evidence>
<evidence type="ECO:0000256" key="6">
    <source>
        <dbReference type="ARBA" id="ARBA00023136"/>
    </source>
</evidence>
<dbReference type="PANTHER" id="PTHR30460">
    <property type="entry name" value="MODERATE CONDUCTANCE MECHANOSENSITIVE CHANNEL YBIO"/>
    <property type="match status" value="1"/>
</dbReference>
<dbReference type="Pfam" id="PF25392">
    <property type="entry name" value="MS_channel_TM1"/>
    <property type="match status" value="1"/>
</dbReference>
<evidence type="ECO:0000313" key="12">
    <source>
        <dbReference type="EMBL" id="RIY03445.1"/>
    </source>
</evidence>
<keyword evidence="5 8" id="KW-1133">Transmembrane helix</keyword>
<feature type="transmembrane region" description="Helical" evidence="8">
    <location>
        <begin position="463"/>
        <end position="486"/>
    </location>
</feature>
<reference evidence="13" key="1">
    <citation type="submission" date="2018-09" db="EMBL/GenBank/DDBJ databases">
        <authorList>
            <person name="Tuo L."/>
        </authorList>
    </citation>
    <scope>NUCLEOTIDE SEQUENCE [LARGE SCALE GENOMIC DNA]</scope>
    <source>
        <strain evidence="13">M2BS4Y-1</strain>
    </source>
</reference>
<keyword evidence="3" id="KW-1003">Cell membrane</keyword>
<gene>
    <name evidence="12" type="ORF">D3218_01420</name>
</gene>
<dbReference type="InterPro" id="IPR011014">
    <property type="entry name" value="MscS_channel_TM-2"/>
</dbReference>
<evidence type="ECO:0000256" key="7">
    <source>
        <dbReference type="SAM" id="MobiDB-lite"/>
    </source>
</evidence>
<dbReference type="AlphaFoldDB" id="A0A3A1WRY5"/>
<feature type="transmembrane region" description="Helical" evidence="8">
    <location>
        <begin position="572"/>
        <end position="590"/>
    </location>
</feature>